<dbReference type="Proteomes" id="UP001497493">
    <property type="component" value="Chromosome"/>
</dbReference>
<keyword evidence="5" id="KW-1185">Reference proteome</keyword>
<keyword evidence="3" id="KW-0732">Signal</keyword>
<name>A0ABM9NHY4_9GAMM</name>
<dbReference type="SUPFAM" id="SSF55895">
    <property type="entry name" value="Ribonuclease Rh-like"/>
    <property type="match status" value="1"/>
</dbReference>
<dbReference type="Gene3D" id="3.90.730.10">
    <property type="entry name" value="Ribonuclease T2-like"/>
    <property type="match status" value="1"/>
</dbReference>
<dbReference type="Pfam" id="PF00445">
    <property type="entry name" value="Ribonuclease_T2"/>
    <property type="match status" value="1"/>
</dbReference>
<gene>
    <name evidence="4" type="ORF">MECH1_V1_1478</name>
</gene>
<organism evidence="4 5">
    <name type="scientific">Candidatus Methylocalor cossyra</name>
    <dbReference type="NCBI Taxonomy" id="3108543"/>
    <lineage>
        <taxon>Bacteria</taxon>
        <taxon>Pseudomonadati</taxon>
        <taxon>Pseudomonadota</taxon>
        <taxon>Gammaproteobacteria</taxon>
        <taxon>Methylococcales</taxon>
        <taxon>Methylococcaceae</taxon>
        <taxon>Candidatus Methylocalor</taxon>
    </lineage>
</organism>
<feature type="signal peptide" evidence="3">
    <location>
        <begin position="1"/>
        <end position="22"/>
    </location>
</feature>
<accession>A0ABM9NHY4</accession>
<protein>
    <submittedName>
        <fullName evidence="4">Ribonuclease T</fullName>
    </submittedName>
</protein>
<dbReference type="RefSeq" id="WP_348759748.1">
    <property type="nucleotide sequence ID" value="NZ_OZ026884.1"/>
</dbReference>
<reference evidence="4 5" key="1">
    <citation type="submission" date="2024-04" db="EMBL/GenBank/DDBJ databases">
        <authorList>
            <person name="Cremers G."/>
        </authorList>
    </citation>
    <scope>NUCLEOTIDE SEQUENCE [LARGE SCALE GENOMIC DNA]</scope>
    <source>
        <strain evidence="4">MeCH1-AG</strain>
    </source>
</reference>
<dbReference type="InterPro" id="IPR036430">
    <property type="entry name" value="RNase_T2-like_sf"/>
</dbReference>
<evidence type="ECO:0000313" key="5">
    <source>
        <dbReference type="Proteomes" id="UP001497493"/>
    </source>
</evidence>
<sequence length="351" mass="38012">MTQCRRLLGYLLLALVPPALPAAARLAEGEFLATHNCPAYYSKDRRDNPGNVSLVPGRLYPVVEILKGVTPEYYRLRIAGAEPSERWVSAECGEYPPKSAPAAVAAQSAEPGTAAPSCAAPPAGGDICRTCGAASYVLTLDWQPGQCASRKSTLDDSPECRGTRPVGPFTLRELRPEQPRCAKEFGFCGPVAGETTPFILYPPVPLSEATRKVLEPVLPGLQADTGVERHQWHKYGTCTGFSVDAYFHLAADLVHQFNQAGMADFMAEHQGNKIRREEFFQAIERFLGPGSRRHINIECNEDGTRLLGVILRLPADLGPGADLRALLQRAPRAGARGNCAGRFRIDTFAAG</sequence>
<evidence type="ECO:0000256" key="2">
    <source>
        <dbReference type="RuleBase" id="RU004328"/>
    </source>
</evidence>
<evidence type="ECO:0000256" key="1">
    <source>
        <dbReference type="ARBA" id="ARBA00007469"/>
    </source>
</evidence>
<evidence type="ECO:0000256" key="3">
    <source>
        <dbReference type="SAM" id="SignalP"/>
    </source>
</evidence>
<comment type="similarity">
    <text evidence="1 2">Belongs to the RNase T2 family.</text>
</comment>
<feature type="chain" id="PRO_5046968705" evidence="3">
    <location>
        <begin position="23"/>
        <end position="351"/>
    </location>
</feature>
<evidence type="ECO:0000313" key="4">
    <source>
        <dbReference type="EMBL" id="CAL1240254.1"/>
    </source>
</evidence>
<dbReference type="EMBL" id="OZ026884">
    <property type="protein sequence ID" value="CAL1240254.1"/>
    <property type="molecule type" value="Genomic_DNA"/>
</dbReference>
<dbReference type="InterPro" id="IPR001568">
    <property type="entry name" value="RNase_T2-like"/>
</dbReference>
<proteinExistence type="inferred from homology"/>